<dbReference type="Pfam" id="PF00112">
    <property type="entry name" value="Peptidase_C1"/>
    <property type="match status" value="1"/>
</dbReference>
<dbReference type="InterPro" id="IPR038765">
    <property type="entry name" value="Papain-like_cys_pep_sf"/>
</dbReference>
<dbReference type="SMART" id="SM00645">
    <property type="entry name" value="Pept_C1"/>
    <property type="match status" value="1"/>
</dbReference>
<gene>
    <name evidence="5" type="ORF">EDS130_LOCUS20227</name>
    <name evidence="4" type="ORF">XAT740_LOCUS2544</name>
</gene>
<keyword evidence="2" id="KW-0812">Transmembrane</keyword>
<dbReference type="Proteomes" id="UP000663828">
    <property type="component" value="Unassembled WGS sequence"/>
</dbReference>
<evidence type="ECO:0000313" key="6">
    <source>
        <dbReference type="Proteomes" id="UP000663828"/>
    </source>
</evidence>
<feature type="transmembrane region" description="Helical" evidence="2">
    <location>
        <begin position="1297"/>
        <end position="1323"/>
    </location>
</feature>
<dbReference type="Gene3D" id="3.90.70.10">
    <property type="entry name" value="Cysteine proteinases"/>
    <property type="match status" value="1"/>
</dbReference>
<accession>A0A814PGL5</accession>
<name>A0A814PGL5_ADIRI</name>
<evidence type="ECO:0000313" key="7">
    <source>
        <dbReference type="Proteomes" id="UP000663852"/>
    </source>
</evidence>
<dbReference type="GO" id="GO:0006508">
    <property type="term" value="P:proteolysis"/>
    <property type="evidence" value="ECO:0007669"/>
    <property type="project" value="InterPro"/>
</dbReference>
<evidence type="ECO:0000259" key="3">
    <source>
        <dbReference type="SMART" id="SM00645"/>
    </source>
</evidence>
<keyword evidence="6" id="KW-1185">Reference proteome</keyword>
<dbReference type="InterPro" id="IPR013128">
    <property type="entry name" value="Peptidase_C1A"/>
</dbReference>
<protein>
    <recommendedName>
        <fullName evidence="3">Peptidase C1A papain C-terminal domain-containing protein</fullName>
    </recommendedName>
</protein>
<evidence type="ECO:0000256" key="1">
    <source>
        <dbReference type="ARBA" id="ARBA00008455"/>
    </source>
</evidence>
<sequence length="1763" mass="202871">MPEKQYIVDPVTGDRYRVGGCIISSQPSDLPKFGVTRTLSNKHLPSSVDLRQLMTPVESQGELNSCVGNAVAGAYEFLMMKNLKKHIDMSRLFIYYVSRKKDTPSCNHLVDEGTTIRSAIAALTEYGCCKEESLPYNPAYVNRQPPAHCYIEAKNYRISEAMNVQLDLNEMKACLAEGFPFVFGLQIFNSFATAGSNGGRVSIPEPYYESQAVQHGWHAMLAVGYSDPSQCFLVRNSWGEDWGDKGYCYIPYTYMCTPAHCQDLHAIKIVENGQHKHNDIDISNPYHWSIDSDKKFFIPTDYLHHDIGYKFFWKFNDTFDYFNSVWNNSQLENFNSLWNNSHLENFQLDKIFSKKYFPQEKRATQNAQTTSFVLWIDRKTHDQALIEQKMVNEHIHFDFCETMSKAEHHLLTHAKKIKASSSFQIICRGYYKDENKNPLDLLKFLHHHHLHRVPVTVFTQDVDGLKMHLQHGALSMDIHDWKQRLFITNSSQELINHMKQNIIEYFDTKASSMSNSIRRIAEFSRKSARSVKNINLFPSVPPSVDAHDLQNERIATVLFLSLFLLSIIVLFQYNSHLTVLQTNTFATPTFEQYEQLNSTHSQTLTCPCKHTSIDYHHFLRIEYTLHQVCTSVYVSSQWIEYLYHSHDNKNIFVEDFRKSGVHSFQALSMLCELINRTISESLVQLRSNKYISTSATSSNLFDSQIRTLIDQFRSSVTNNFLHSLNIIRSTTQSNRLYSTMKTNHNFDLSISSVQIGNCSCANTSTCIQPFGIYNYPNTEPLVLIDNFYRGCYTMEALLQSTLECWYNQTCLDLLQSNIQSSSSQWNLTALHSSKSIHYFSNSTVQDLLDELMIEIWKASIVYEKYYMQCQPQECTYVYKQKYGLFRSITVFLGLLGGLTVVLAGVIPLTVKLVRRKRRVAAAAAVENGTSIVRSNPCYFQRLIIHLRALNFFPSTPPSTDEYDLQNERISTRLFILLVILSFTILCICNSLSATIETNTIEAPTRKRYEHLYAIYAQTLSCTCKQICIDYRKFIYVNHTSHQICASRFVTPEWIDHINMFENDTIAVEDVEYSGTYIFQALRMICQLVNRTISDSLSQFFSQQYISTSVTPSHLLQSQIQTNFKQVRLSTTNNFLLALDTVQSTTQANALLSALLTNYHSPITTDNATVEFNPRYYGNCSCAIRTTCVTEFSTYVNTNKTSVTTIPGLYRGCYVFEALRQSTLECLFNEKCVRQFHSINATALHLSLPTKYRINSTVEQLLEELMIEHWNLSVIYEYYYDSCQPIRCSYIYTATHGVVYLITTLMALIGGLAVVWKAIVPVVIKLIRRRRPVPNEGVDIHQRTQVAILRQEVINFLRIFHLFPPTTRLDNRQRNRNEQKFVKVLVYLLVLLLTVLLLYNSLSTIVEPVSVTTPTFEQYEQLNSTHPQTLTCPCKHTSIDYHHFLRIEYTLHQVCTSVYVSSQWIEYLYHSHDNKNIFVEDFRKSGIHSFQALSMLCELINRTISESLVQLRSNKYISTSMTPFSLFQSQIDSFVSQYRLSATQSFLLSFDLIRNTTQSNTLLSASSTNYALHYLSTSSFSILHSKSYSNCTCEINPTCVQSSSVYNSSGQFSIPGFYYGCYTIEALLQSTLECFFNEACINKLLSSINSVSSIRIATLNSALLSRYSTNTTIQQLLNSLMIEQWQLVTKYKDYYAQCQPSECIYTYSRTSNAIYIATTLLALFGGLITFLKIVIPVLVKLIEWINRRSRRRQRIQRVAIISNE</sequence>
<dbReference type="EMBL" id="CAJNOR010000089">
    <property type="protein sequence ID" value="CAF0792275.1"/>
    <property type="molecule type" value="Genomic_DNA"/>
</dbReference>
<evidence type="ECO:0000313" key="5">
    <source>
        <dbReference type="EMBL" id="CAF1105732.1"/>
    </source>
</evidence>
<dbReference type="SUPFAM" id="SSF54001">
    <property type="entry name" value="Cysteine proteinases"/>
    <property type="match status" value="1"/>
</dbReference>
<proteinExistence type="inferred from homology"/>
<dbReference type="EMBL" id="CAJNOJ010000099">
    <property type="protein sequence ID" value="CAF1105732.1"/>
    <property type="molecule type" value="Genomic_DNA"/>
</dbReference>
<feature type="transmembrane region" description="Helical" evidence="2">
    <location>
        <begin position="973"/>
        <end position="995"/>
    </location>
</feature>
<dbReference type="InterPro" id="IPR000668">
    <property type="entry name" value="Peptidase_C1A_C"/>
</dbReference>
<keyword evidence="2" id="KW-0472">Membrane</keyword>
<dbReference type="GO" id="GO:0008234">
    <property type="term" value="F:cysteine-type peptidase activity"/>
    <property type="evidence" value="ECO:0007669"/>
    <property type="project" value="InterPro"/>
</dbReference>
<comment type="caution">
    <text evidence="5">The sequence shown here is derived from an EMBL/GenBank/DDBJ whole genome shotgun (WGS) entry which is preliminary data.</text>
</comment>
<feature type="transmembrane region" description="Helical" evidence="2">
    <location>
        <begin position="1380"/>
        <end position="1398"/>
    </location>
</feature>
<comment type="similarity">
    <text evidence="1">Belongs to the peptidase C1 family.</text>
</comment>
<dbReference type="PROSITE" id="PS00639">
    <property type="entry name" value="THIOL_PROTEASE_HIS"/>
    <property type="match status" value="1"/>
</dbReference>
<dbReference type="Proteomes" id="UP000663852">
    <property type="component" value="Unassembled WGS sequence"/>
</dbReference>
<evidence type="ECO:0000313" key="4">
    <source>
        <dbReference type="EMBL" id="CAF0792275.1"/>
    </source>
</evidence>
<feature type="transmembrane region" description="Helical" evidence="2">
    <location>
        <begin position="1712"/>
        <end position="1741"/>
    </location>
</feature>
<dbReference type="PANTHER" id="PTHR12411">
    <property type="entry name" value="CYSTEINE PROTEASE FAMILY C1-RELATED"/>
    <property type="match status" value="1"/>
</dbReference>
<dbReference type="CDD" id="cd02619">
    <property type="entry name" value="Peptidase_C1"/>
    <property type="match status" value="1"/>
</dbReference>
<keyword evidence="2" id="KW-1133">Transmembrane helix</keyword>
<reference evidence="5" key="1">
    <citation type="submission" date="2021-02" db="EMBL/GenBank/DDBJ databases">
        <authorList>
            <person name="Nowell W R."/>
        </authorList>
    </citation>
    <scope>NUCLEOTIDE SEQUENCE</scope>
</reference>
<evidence type="ECO:0000256" key="2">
    <source>
        <dbReference type="SAM" id="Phobius"/>
    </source>
</evidence>
<feature type="transmembrane region" description="Helical" evidence="2">
    <location>
        <begin position="884"/>
        <end position="908"/>
    </location>
</feature>
<organism evidence="5 7">
    <name type="scientific">Adineta ricciae</name>
    <name type="common">Rotifer</name>
    <dbReference type="NCBI Taxonomy" id="249248"/>
    <lineage>
        <taxon>Eukaryota</taxon>
        <taxon>Metazoa</taxon>
        <taxon>Spiralia</taxon>
        <taxon>Gnathifera</taxon>
        <taxon>Rotifera</taxon>
        <taxon>Eurotatoria</taxon>
        <taxon>Bdelloidea</taxon>
        <taxon>Adinetida</taxon>
        <taxon>Adinetidae</taxon>
        <taxon>Adineta</taxon>
    </lineage>
</organism>
<feature type="domain" description="Peptidase C1A papain C-terminal" evidence="3">
    <location>
        <begin position="44"/>
        <end position="259"/>
    </location>
</feature>
<dbReference type="OrthoDB" id="640249at2759"/>
<dbReference type="InterPro" id="IPR025660">
    <property type="entry name" value="Pept_his_AS"/>
</dbReference>